<evidence type="ECO:0000313" key="1">
    <source>
        <dbReference type="EMBL" id="QDZ92455.1"/>
    </source>
</evidence>
<protein>
    <submittedName>
        <fullName evidence="1">Uncharacterized protein</fullName>
    </submittedName>
</protein>
<dbReference type="RefSeq" id="WP_208660207.1">
    <property type="nucleotide sequence ID" value="NZ_CP031775.2"/>
</dbReference>
<gene>
    <name evidence="1" type="ORF">D0436_19440</name>
</gene>
<reference evidence="1 2" key="1">
    <citation type="journal article" date="2019" name="Ecotoxicol. Environ. Saf.">
        <title>Microbial characterization of heavy metal resistant bacterial strains isolated from an electroplating wastewater treatment plant.</title>
        <authorList>
            <person name="Cai X."/>
            <person name="Zheng X."/>
            <person name="Zhang D."/>
            <person name="Iqbal W."/>
            <person name="Liu C."/>
            <person name="Yang B."/>
            <person name="Zhao X."/>
            <person name="Lu X."/>
            <person name="Mao Y."/>
        </authorList>
    </citation>
    <scope>NUCLEOTIDE SEQUENCE [LARGE SCALE GENOMIC DNA]</scope>
    <source>
        <strain evidence="1 2">Ni1-3</strain>
    </source>
</reference>
<sequence>MTYSVAWKTDTAAFIVTDSAVTTSIDQRNGESNGTTSFGERQGRLDNGNYVYERAYKIFSKSNIAYSLAGDAKFGTEFINDVIFRIEIGLNVESSIKGAIDNYPDFKFKPSIEVTIAFYDEHPQIVTVKNKRLTCVEFEEGLVLTGSPTKELINYTNTFYTVFMKDYLKIPLGSVSDEELLVKMIALLQSYGIHNYTIENGIGGAYTGLSVTDSGVKYQPDICYLISGENPAFDSQKIAAVNANEHSVCIINTDISDIVISNENSDITELCQNSFLVNSRNKFDRGEYKYFIFMNIYCHIVCIVNMNFSRHHLLLSLDVRKDKEGTLGLVVSNELQLMLNDGYRVPTSIQDTTFYCIPFIPAPEAKINYIKKEITKLRVGKISEPVTPKYKFILMDSGGLVDWYYGNQDSIIPFLKYNKDQEFIRIVDVSTDMITLEFENGDIIFPELGYHVDELFINILDKERKEDIYIFDFYPENGDDDYLFVHVLATNIDDALTKAKLSVYNEYGYEPTLIFSGKQFYHPKYFFSELASETE</sequence>
<dbReference type="Proteomes" id="UP000321124">
    <property type="component" value="Chromosome"/>
</dbReference>
<proteinExistence type="predicted"/>
<evidence type="ECO:0000313" key="2">
    <source>
        <dbReference type="Proteomes" id="UP000321124"/>
    </source>
</evidence>
<dbReference type="AlphaFoldDB" id="A0A5B8R1A9"/>
<name>A0A5B8R1A9_9GAMM</name>
<accession>A0A5B8R1A9</accession>
<dbReference type="KEGG" id="sdeo:D0436_19440"/>
<dbReference type="EMBL" id="CP031775">
    <property type="protein sequence ID" value="QDZ92455.1"/>
    <property type="molecule type" value="Genomic_DNA"/>
</dbReference>
<organism evidence="1 2">
    <name type="scientific">Shewanella decolorationis</name>
    <dbReference type="NCBI Taxonomy" id="256839"/>
    <lineage>
        <taxon>Bacteria</taxon>
        <taxon>Pseudomonadati</taxon>
        <taxon>Pseudomonadota</taxon>
        <taxon>Gammaproteobacteria</taxon>
        <taxon>Alteromonadales</taxon>
        <taxon>Shewanellaceae</taxon>
        <taxon>Shewanella</taxon>
    </lineage>
</organism>